<keyword evidence="11" id="KW-0326">Glycosidase</keyword>
<evidence type="ECO:0000256" key="9">
    <source>
        <dbReference type="PROSITE-ProRule" id="PRU10072"/>
    </source>
</evidence>
<evidence type="ECO:0000259" key="10">
    <source>
        <dbReference type="SMART" id="SM00986"/>
    </source>
</evidence>
<dbReference type="InterPro" id="IPR005122">
    <property type="entry name" value="Uracil-DNA_glycosylase-like"/>
</dbReference>
<reference evidence="11" key="1">
    <citation type="submission" date="2024-02" db="EMBL/GenBank/DDBJ databases">
        <title>Tomenella chthoni gen. nov. sp. nov., a member of the family Jonesiaceae isolated from bat guano.</title>
        <authorList>
            <person name="Miller S.L."/>
            <person name="King J."/>
            <person name="Sankaranarayanan K."/>
            <person name="Lawson P.A."/>
        </authorList>
    </citation>
    <scope>NUCLEOTIDE SEQUENCE</scope>
    <source>
        <strain evidence="11">BS-20</strain>
    </source>
</reference>
<dbReference type="InterPro" id="IPR036895">
    <property type="entry name" value="Uracil-DNA_glycosylase-like_sf"/>
</dbReference>
<dbReference type="NCBIfam" id="NF003588">
    <property type="entry name" value="PRK05254.1-1"/>
    <property type="match status" value="1"/>
</dbReference>
<evidence type="ECO:0000256" key="3">
    <source>
        <dbReference type="ARBA" id="ARBA00008184"/>
    </source>
</evidence>
<keyword evidence="5 8" id="KW-0227">DNA damage</keyword>
<accession>A0AAU7DVD4</accession>
<dbReference type="PANTHER" id="PTHR11264:SF0">
    <property type="entry name" value="URACIL-DNA GLYCOSYLASE"/>
    <property type="match status" value="1"/>
</dbReference>
<evidence type="ECO:0000256" key="4">
    <source>
        <dbReference type="ARBA" id="ARBA00012030"/>
    </source>
</evidence>
<keyword evidence="6 8" id="KW-0378">Hydrolase</keyword>
<evidence type="ECO:0000256" key="6">
    <source>
        <dbReference type="ARBA" id="ARBA00022801"/>
    </source>
</evidence>
<feature type="domain" description="Uracil-DNA glycosylase-like" evidence="10">
    <location>
        <begin position="54"/>
        <end position="212"/>
    </location>
</feature>
<evidence type="ECO:0000313" key="11">
    <source>
        <dbReference type="EMBL" id="XBH21803.1"/>
    </source>
</evidence>
<dbReference type="GO" id="GO:0097510">
    <property type="term" value="P:base-excision repair, AP site formation via deaminated base removal"/>
    <property type="evidence" value="ECO:0007669"/>
    <property type="project" value="TreeGrafter"/>
</dbReference>
<dbReference type="SMART" id="SM00986">
    <property type="entry name" value="UDG"/>
    <property type="match status" value="1"/>
</dbReference>
<dbReference type="GO" id="GO:0005737">
    <property type="term" value="C:cytoplasm"/>
    <property type="evidence" value="ECO:0007669"/>
    <property type="project" value="UniProtKB-SubCell"/>
</dbReference>
<dbReference type="PROSITE" id="PS00130">
    <property type="entry name" value="U_DNA_GLYCOSYLASE"/>
    <property type="match status" value="1"/>
</dbReference>
<comment type="catalytic activity">
    <reaction evidence="1 8">
        <text>Hydrolyzes single-stranded DNA or mismatched double-stranded DNA and polynucleotides, releasing free uracil.</text>
        <dbReference type="EC" id="3.2.2.27"/>
    </reaction>
</comment>
<gene>
    <name evidence="8" type="primary">ung</name>
    <name evidence="11" type="ORF">V5R04_00830</name>
</gene>
<proteinExistence type="inferred from homology"/>
<dbReference type="EMBL" id="CP146203">
    <property type="protein sequence ID" value="XBH21803.1"/>
    <property type="molecule type" value="Genomic_DNA"/>
</dbReference>
<dbReference type="HAMAP" id="MF_00148">
    <property type="entry name" value="UDG"/>
    <property type="match status" value="1"/>
</dbReference>
<evidence type="ECO:0000256" key="5">
    <source>
        <dbReference type="ARBA" id="ARBA00022763"/>
    </source>
</evidence>
<protein>
    <recommendedName>
        <fullName evidence="4 8">Uracil-DNA glycosylase</fullName>
        <shortName evidence="8">UDG</shortName>
        <ecNumber evidence="4 8">3.2.2.27</ecNumber>
    </recommendedName>
</protein>
<dbReference type="SMART" id="SM00987">
    <property type="entry name" value="UreE_C"/>
    <property type="match status" value="1"/>
</dbReference>
<dbReference type="GO" id="GO:0004844">
    <property type="term" value="F:uracil DNA N-glycosylase activity"/>
    <property type="evidence" value="ECO:0007669"/>
    <property type="project" value="UniProtKB-UniRule"/>
</dbReference>
<dbReference type="AlphaFoldDB" id="A0AAU7DVD4"/>
<keyword evidence="8" id="KW-0963">Cytoplasm</keyword>
<sequence length="239" mass="25597">MTRFEIAADWAQALAPVQPTVDRLLDQLYEPSGRAPDCDAPVTLPARDHVLRAFSLPLAQVKAVIVGQDPYPTPGNSMGLAFSVQPSAAIPRSLVNIFKELNTDLGLPIPTSGDLTPWHSQGVLLLNRVLTVPAGTAGGHRKIGWEDVTSQALTALANRGGPLVAILWGKDAEKAGELLHDVPKIISAHPSPLSARRGFFGSRPFSRANAHLVAQGGQPVDWRLSDSPIHGQQLLFDLE</sequence>
<evidence type="ECO:0000256" key="2">
    <source>
        <dbReference type="ARBA" id="ARBA00002631"/>
    </source>
</evidence>
<name>A0AAU7DVD4_9MICO</name>
<comment type="similarity">
    <text evidence="3 8">Belongs to the uracil-DNA glycosylase (UDG) superfamily. UNG family.</text>
</comment>
<evidence type="ECO:0000256" key="7">
    <source>
        <dbReference type="ARBA" id="ARBA00023204"/>
    </source>
</evidence>
<dbReference type="PANTHER" id="PTHR11264">
    <property type="entry name" value="URACIL-DNA GLYCOSYLASE"/>
    <property type="match status" value="1"/>
</dbReference>
<dbReference type="InterPro" id="IPR002043">
    <property type="entry name" value="UDG_fam1"/>
</dbReference>
<evidence type="ECO:0000256" key="8">
    <source>
        <dbReference type="HAMAP-Rule" id="MF_00148"/>
    </source>
</evidence>
<feature type="active site" description="Proton acceptor" evidence="8 9">
    <location>
        <position position="69"/>
    </location>
</feature>
<dbReference type="SUPFAM" id="SSF52141">
    <property type="entry name" value="Uracil-DNA glycosylase-like"/>
    <property type="match status" value="1"/>
</dbReference>
<comment type="function">
    <text evidence="2 8">Excises uracil residues from the DNA which can arise as a result of misincorporation of dUMP residues by DNA polymerase or due to deamination of cytosine.</text>
</comment>
<comment type="subcellular location">
    <subcellularLocation>
        <location evidence="8">Cytoplasm</location>
    </subcellularLocation>
</comment>
<evidence type="ECO:0000256" key="1">
    <source>
        <dbReference type="ARBA" id="ARBA00001400"/>
    </source>
</evidence>
<organism evidence="11">
    <name type="scientific">Jonesiaceae bacterium BS-20</name>
    <dbReference type="NCBI Taxonomy" id="3120821"/>
    <lineage>
        <taxon>Bacteria</taxon>
        <taxon>Bacillati</taxon>
        <taxon>Actinomycetota</taxon>
        <taxon>Actinomycetes</taxon>
        <taxon>Micrococcales</taxon>
        <taxon>Jonesiaceae</taxon>
    </lineage>
</organism>
<dbReference type="InterPro" id="IPR018085">
    <property type="entry name" value="Ura-DNA_Glyclase_AS"/>
</dbReference>
<keyword evidence="7 8" id="KW-0234">DNA repair</keyword>
<dbReference type="CDD" id="cd10027">
    <property type="entry name" value="UDG-F1-like"/>
    <property type="match status" value="1"/>
</dbReference>
<dbReference type="Pfam" id="PF03167">
    <property type="entry name" value="UDG"/>
    <property type="match status" value="1"/>
</dbReference>
<dbReference type="NCBIfam" id="NF003592">
    <property type="entry name" value="PRK05254.1-5"/>
    <property type="match status" value="1"/>
</dbReference>
<dbReference type="Gene3D" id="3.40.470.10">
    <property type="entry name" value="Uracil-DNA glycosylase-like domain"/>
    <property type="match status" value="1"/>
</dbReference>
<dbReference type="EC" id="3.2.2.27" evidence="4 8"/>